<feature type="non-terminal residue" evidence="2">
    <location>
        <position position="409"/>
    </location>
</feature>
<dbReference type="AlphaFoldDB" id="A0A087UA09"/>
<proteinExistence type="predicted"/>
<keyword evidence="3" id="KW-1185">Reference proteome</keyword>
<sequence>MTKFTNNKTIIPKQKCTSKKKIANNAMHNWLNINKENNNSFKLINNKIKEKPKTWESLEEKLLSSSGIMFDTLNHSESKLMHTETELHDHGNNTHRKRGNRNLSKNKSESRISNLFTNIPNDKPFTQDKVVDITEGNTSENNNIVFRKSKLKSSDILKKSMKAMDRSVILYHEKMKSPQPNEWSENKDSSINSFSERHNNTVLQIQSSMLLAVKGSKMLKQTSEFKENYVKENTLTGFETKWPLPPARKSNRTHSIKVREESEIKNTYFKLDSGHTKGKDNSILNKTEFNVLKYSSPKTKNSHKNRYHKDRFKRKCAGDAITTKEESIAQEKQKITDEIINSFLEDIETKVTCNESCSKERVEKNYNITVAKCGLNQQGKNKQKTFKKNYVNENEISTKIKTTKENNTG</sequence>
<gene>
    <name evidence="2" type="ORF">X975_06048</name>
</gene>
<evidence type="ECO:0000313" key="2">
    <source>
        <dbReference type="EMBL" id="KFM74198.1"/>
    </source>
</evidence>
<accession>A0A087UA09</accession>
<dbReference type="EMBL" id="KK118918">
    <property type="protein sequence ID" value="KFM74198.1"/>
    <property type="molecule type" value="Genomic_DNA"/>
</dbReference>
<organism evidence="2 3">
    <name type="scientific">Stegodyphus mimosarum</name>
    <name type="common">African social velvet spider</name>
    <dbReference type="NCBI Taxonomy" id="407821"/>
    <lineage>
        <taxon>Eukaryota</taxon>
        <taxon>Metazoa</taxon>
        <taxon>Ecdysozoa</taxon>
        <taxon>Arthropoda</taxon>
        <taxon>Chelicerata</taxon>
        <taxon>Arachnida</taxon>
        <taxon>Araneae</taxon>
        <taxon>Araneomorphae</taxon>
        <taxon>Entelegynae</taxon>
        <taxon>Eresoidea</taxon>
        <taxon>Eresidae</taxon>
        <taxon>Stegodyphus</taxon>
    </lineage>
</organism>
<feature type="compositionally biased region" description="Polar residues" evidence="1">
    <location>
        <begin position="101"/>
        <end position="111"/>
    </location>
</feature>
<reference evidence="2 3" key="1">
    <citation type="submission" date="2013-11" db="EMBL/GenBank/DDBJ databases">
        <title>Genome sequencing of Stegodyphus mimosarum.</title>
        <authorList>
            <person name="Bechsgaard J."/>
        </authorList>
    </citation>
    <scope>NUCLEOTIDE SEQUENCE [LARGE SCALE GENOMIC DNA]</scope>
</reference>
<name>A0A087UA09_STEMI</name>
<evidence type="ECO:0000256" key="1">
    <source>
        <dbReference type="SAM" id="MobiDB-lite"/>
    </source>
</evidence>
<feature type="region of interest" description="Disordered" evidence="1">
    <location>
        <begin position="86"/>
        <end position="111"/>
    </location>
</feature>
<protein>
    <submittedName>
        <fullName evidence="2">Uncharacterized protein</fullName>
    </submittedName>
</protein>
<dbReference type="Proteomes" id="UP000054359">
    <property type="component" value="Unassembled WGS sequence"/>
</dbReference>
<evidence type="ECO:0000313" key="3">
    <source>
        <dbReference type="Proteomes" id="UP000054359"/>
    </source>
</evidence>